<dbReference type="InterPro" id="IPR041698">
    <property type="entry name" value="Methyltransf_25"/>
</dbReference>
<keyword evidence="3" id="KW-1185">Reference proteome</keyword>
<protein>
    <submittedName>
        <fullName evidence="2">Methyltransferase domain-containing protein</fullName>
    </submittedName>
</protein>
<dbReference type="GO" id="GO:0008168">
    <property type="term" value="F:methyltransferase activity"/>
    <property type="evidence" value="ECO:0007669"/>
    <property type="project" value="UniProtKB-KW"/>
</dbReference>
<evidence type="ECO:0000313" key="3">
    <source>
        <dbReference type="Proteomes" id="UP000323632"/>
    </source>
</evidence>
<comment type="caution">
    <text evidence="2">The sequence shown here is derived from an EMBL/GenBank/DDBJ whole genome shotgun (WGS) entry which is preliminary data.</text>
</comment>
<name>A0A5M6CC10_9BACT</name>
<dbReference type="AlphaFoldDB" id="A0A5M6CC10"/>
<dbReference type="Proteomes" id="UP000323632">
    <property type="component" value="Unassembled WGS sequence"/>
</dbReference>
<feature type="domain" description="Methyltransferase" evidence="1">
    <location>
        <begin position="49"/>
        <end position="141"/>
    </location>
</feature>
<keyword evidence="2" id="KW-0808">Transferase</keyword>
<dbReference type="Pfam" id="PF13649">
    <property type="entry name" value="Methyltransf_25"/>
    <property type="match status" value="1"/>
</dbReference>
<keyword evidence="2" id="KW-0489">Methyltransferase</keyword>
<organism evidence="2 3">
    <name type="scientific">Taibaiella lutea</name>
    <dbReference type="NCBI Taxonomy" id="2608001"/>
    <lineage>
        <taxon>Bacteria</taxon>
        <taxon>Pseudomonadati</taxon>
        <taxon>Bacteroidota</taxon>
        <taxon>Chitinophagia</taxon>
        <taxon>Chitinophagales</taxon>
        <taxon>Chitinophagaceae</taxon>
        <taxon>Taibaiella</taxon>
    </lineage>
</organism>
<dbReference type="InterPro" id="IPR029063">
    <property type="entry name" value="SAM-dependent_MTases_sf"/>
</dbReference>
<dbReference type="GO" id="GO:0032259">
    <property type="term" value="P:methylation"/>
    <property type="evidence" value="ECO:0007669"/>
    <property type="project" value="UniProtKB-KW"/>
</dbReference>
<dbReference type="EMBL" id="VWSH01000004">
    <property type="protein sequence ID" value="KAA5532738.1"/>
    <property type="molecule type" value="Genomic_DNA"/>
</dbReference>
<dbReference type="SUPFAM" id="SSF53335">
    <property type="entry name" value="S-adenosyl-L-methionine-dependent methyltransferases"/>
    <property type="match status" value="1"/>
</dbReference>
<sequence>MDDFSMDGEELKTSLDKIAWINRVLGGNNSVLDAVKSIAKKAPGRIISIADIGCGNGDMLRAVADMGRKENLHFRLHGIDANECTIQYGKELSAAYPEISYSCSNILHPDFEMDNYDIVLFTLTLHHFSDEEIISLINKTKANVKLAIIINDLERSNLSYLLFTWLSSITGLGNMNKNDGKISIKRGFKRKELKLFSEKLKLESYTIQWKWAFRYQWIINKL</sequence>
<dbReference type="Gene3D" id="3.40.50.150">
    <property type="entry name" value="Vaccinia Virus protein VP39"/>
    <property type="match status" value="1"/>
</dbReference>
<evidence type="ECO:0000313" key="2">
    <source>
        <dbReference type="EMBL" id="KAA5532738.1"/>
    </source>
</evidence>
<accession>A0A5M6CC10</accession>
<evidence type="ECO:0000259" key="1">
    <source>
        <dbReference type="Pfam" id="PF13649"/>
    </source>
</evidence>
<dbReference type="CDD" id="cd02440">
    <property type="entry name" value="AdoMet_MTases"/>
    <property type="match status" value="1"/>
</dbReference>
<reference evidence="2 3" key="1">
    <citation type="submission" date="2019-09" db="EMBL/GenBank/DDBJ databases">
        <title>Genome sequence and assembly of Taibaiella sp.</title>
        <authorList>
            <person name="Chhetri G."/>
        </authorList>
    </citation>
    <scope>NUCLEOTIDE SEQUENCE [LARGE SCALE GENOMIC DNA]</scope>
    <source>
        <strain evidence="2 3">KVB11</strain>
    </source>
</reference>
<proteinExistence type="predicted"/>
<gene>
    <name evidence="2" type="ORF">F0919_15735</name>
</gene>